<dbReference type="Proteomes" id="UP001139207">
    <property type="component" value="Unassembled WGS sequence"/>
</dbReference>
<dbReference type="GO" id="GO:0006631">
    <property type="term" value="P:fatty acid metabolic process"/>
    <property type="evidence" value="ECO:0007669"/>
    <property type="project" value="TreeGrafter"/>
</dbReference>
<dbReference type="AlphaFoldDB" id="A0A9X1WK07"/>
<feature type="domain" description="AMP-binding enzyme C-terminal" evidence="2">
    <location>
        <begin position="310"/>
        <end position="384"/>
    </location>
</feature>
<dbReference type="Gene3D" id="3.30.300.30">
    <property type="match status" value="1"/>
</dbReference>
<dbReference type="Pfam" id="PF13193">
    <property type="entry name" value="AMP-binding_C"/>
    <property type="match status" value="1"/>
</dbReference>
<evidence type="ECO:0000259" key="1">
    <source>
        <dbReference type="Pfam" id="PF00501"/>
    </source>
</evidence>
<dbReference type="InterPro" id="IPR042099">
    <property type="entry name" value="ANL_N_sf"/>
</dbReference>
<evidence type="ECO:0000313" key="4">
    <source>
        <dbReference type="Proteomes" id="UP001139207"/>
    </source>
</evidence>
<sequence>MKLEALPLDLDPRKIAAAVPTLEGLLSGHGAVLPTAPGREQELLSQMAATGTTADAGDGEAPGTLIACTSGSTGTPKGARLRTSNLTASADATAAYLAARFGTATGPWLLALPPHHIAGLQVILRSLYAGHSPTVLPGGRFTPEAFTHGTATLRAAHPSENLHTSLVPTQLQRLMVDAQGRKALHEYAAVLVGGAATSPGLVDAARDHGVHVVLTYGSSETAGGMVYDGRALPGTRVAVDHATGRILLSGPTVAEGYRNVGGAAGEDAFPARGTFRTSDLGSIDDGLLTVRGRADGAINSGGMKVLPEEVEAALATLGYTACVVGLPDTDWGEAVTALVEVPGEAPAERTAQVRSAMKDAGLPSHLVPRRVLGTRRLPVTGPGKVDRRAVRDELRTRLED</sequence>
<dbReference type="PANTHER" id="PTHR43201">
    <property type="entry name" value="ACYL-COA SYNTHETASE"/>
    <property type="match status" value="1"/>
</dbReference>
<dbReference type="SUPFAM" id="SSF56801">
    <property type="entry name" value="Acetyl-CoA synthetase-like"/>
    <property type="match status" value="1"/>
</dbReference>
<dbReference type="InterPro" id="IPR045851">
    <property type="entry name" value="AMP-bd_C_sf"/>
</dbReference>
<evidence type="ECO:0000313" key="3">
    <source>
        <dbReference type="EMBL" id="MCJ7857777.1"/>
    </source>
</evidence>
<gene>
    <name evidence="3" type="ORF">MUN33_03465</name>
</gene>
<proteinExistence type="predicted"/>
<comment type="caution">
    <text evidence="3">The sequence shown here is derived from an EMBL/GenBank/DDBJ whole genome shotgun (WGS) entry which is preliminary data.</text>
</comment>
<keyword evidence="4" id="KW-1185">Reference proteome</keyword>
<organism evidence="3 4">
    <name type="scientific">Corynebacterium kalidii</name>
    <dbReference type="NCBI Taxonomy" id="2931982"/>
    <lineage>
        <taxon>Bacteria</taxon>
        <taxon>Bacillati</taxon>
        <taxon>Actinomycetota</taxon>
        <taxon>Actinomycetes</taxon>
        <taxon>Mycobacteriales</taxon>
        <taxon>Corynebacteriaceae</taxon>
        <taxon>Corynebacterium</taxon>
    </lineage>
</organism>
<dbReference type="Pfam" id="PF00501">
    <property type="entry name" value="AMP-binding"/>
    <property type="match status" value="1"/>
</dbReference>
<dbReference type="GO" id="GO:0031956">
    <property type="term" value="F:medium-chain fatty acid-CoA ligase activity"/>
    <property type="evidence" value="ECO:0007669"/>
    <property type="project" value="TreeGrafter"/>
</dbReference>
<dbReference type="RefSeq" id="WP_244803528.1">
    <property type="nucleotide sequence ID" value="NZ_JALIEA010000011.1"/>
</dbReference>
<accession>A0A9X1WK07</accession>
<dbReference type="PANTHER" id="PTHR43201:SF32">
    <property type="entry name" value="2-SUCCINYLBENZOATE--COA LIGASE, CHLOROPLASTIC_PEROXISOMAL"/>
    <property type="match status" value="1"/>
</dbReference>
<evidence type="ECO:0000259" key="2">
    <source>
        <dbReference type="Pfam" id="PF13193"/>
    </source>
</evidence>
<reference evidence="3" key="1">
    <citation type="submission" date="2022-04" db="EMBL/GenBank/DDBJ databases">
        <title>Corynebacterium kalidii LD5P10.</title>
        <authorList>
            <person name="Sun J.Q."/>
        </authorList>
    </citation>
    <scope>NUCLEOTIDE SEQUENCE</scope>
    <source>
        <strain evidence="3">LD5P10</strain>
    </source>
</reference>
<dbReference type="InterPro" id="IPR000873">
    <property type="entry name" value="AMP-dep_synth/lig_dom"/>
</dbReference>
<dbReference type="EMBL" id="JALIEA010000011">
    <property type="protein sequence ID" value="MCJ7857777.1"/>
    <property type="molecule type" value="Genomic_DNA"/>
</dbReference>
<dbReference type="Gene3D" id="3.40.50.12780">
    <property type="entry name" value="N-terminal domain of ligase-like"/>
    <property type="match status" value="1"/>
</dbReference>
<feature type="domain" description="AMP-dependent synthetase/ligase" evidence="1">
    <location>
        <begin position="68"/>
        <end position="257"/>
    </location>
</feature>
<name>A0A9X1WK07_9CORY</name>
<dbReference type="InterPro" id="IPR025110">
    <property type="entry name" value="AMP-bd_C"/>
</dbReference>
<protein>
    <submittedName>
        <fullName evidence="3">AMP-binding protein</fullName>
    </submittedName>
</protein>